<keyword evidence="2" id="KW-1185">Reference proteome</keyword>
<reference evidence="2" key="1">
    <citation type="submission" date="2016-10" db="EMBL/GenBank/DDBJ databases">
        <authorList>
            <person name="Varghese N."/>
            <person name="Submissions S."/>
        </authorList>
    </citation>
    <scope>NUCLEOTIDE SEQUENCE [LARGE SCALE GENOMIC DNA]</scope>
    <source>
        <strain evidence="2">DSM 18733</strain>
    </source>
</reference>
<proteinExistence type="predicted"/>
<dbReference type="EMBL" id="FOAF01000007">
    <property type="protein sequence ID" value="SEM11399.1"/>
    <property type="molecule type" value="Genomic_DNA"/>
</dbReference>
<dbReference type="Gene3D" id="2.20.110.10">
    <property type="entry name" value="Histone H3 K4-specific methyltransferase SET7/9 N-terminal domain"/>
    <property type="match status" value="1"/>
</dbReference>
<dbReference type="STRING" id="407022.SAMN05661044_04292"/>
<name>A0A1H7VR87_OLID1</name>
<evidence type="ECO:0000313" key="2">
    <source>
        <dbReference type="Proteomes" id="UP000199421"/>
    </source>
</evidence>
<dbReference type="RefSeq" id="WP_093328711.1">
    <property type="nucleotide sequence ID" value="NZ_FOAF01000007.1"/>
</dbReference>
<dbReference type="SUPFAM" id="SSF82185">
    <property type="entry name" value="Histone H3 K4-specific methyltransferase SET7/9 N-terminal domain"/>
    <property type="match status" value="1"/>
</dbReference>
<sequence>MIKRYITVFLVILLCWIKADRIAAQTTTDEKPVYFEQTTDGRTQFYFDEHYFLVDKFCQYKSIERVGKYNLELKSYDGSFTDYNNDGNVILTGNYSNGKKDGVFTAYFPNGKVNWITTFKNGSAEGVSTYNYPDGLPMMEILYKEGQAYVQNFWDTRRRQRVIDGKGKFEFAVKAEGYNEFGYEFTDYQGYIKDGKPDGQWDIFLVYPKNERGYAGYERFKEGAFTMGYDELKGAPYTKTSRLQIGPSLFFIQAENMISKNCTIDENQDFSLFITNKLDLAFSPYDASEIVASPIEVQAEVDKSGSLSKIEVVKGFEEKDVNKILVNTLKDISYWIPSYANDAYIDDVLTINAGVLVDQETKQLRFYNLRISRENGI</sequence>
<dbReference type="OrthoDB" id="9812355at2"/>
<protein>
    <recommendedName>
        <fullName evidence="3">MORN repeat variant</fullName>
    </recommendedName>
</protein>
<evidence type="ECO:0008006" key="3">
    <source>
        <dbReference type="Google" id="ProtNLM"/>
    </source>
</evidence>
<evidence type="ECO:0000313" key="1">
    <source>
        <dbReference type="EMBL" id="SEM11399.1"/>
    </source>
</evidence>
<gene>
    <name evidence="1" type="ORF">SAMN05661044_04292</name>
</gene>
<dbReference type="AlphaFoldDB" id="A0A1H7VR87"/>
<accession>A0A1H7VR87</accession>
<dbReference type="Proteomes" id="UP000199421">
    <property type="component" value="Unassembled WGS sequence"/>
</dbReference>
<organism evidence="1 2">
    <name type="scientific">Olivibacter domesticus</name>
    <name type="common">Pseudosphingobacterium domesticum</name>
    <dbReference type="NCBI Taxonomy" id="407022"/>
    <lineage>
        <taxon>Bacteria</taxon>
        <taxon>Pseudomonadati</taxon>
        <taxon>Bacteroidota</taxon>
        <taxon>Sphingobacteriia</taxon>
        <taxon>Sphingobacteriales</taxon>
        <taxon>Sphingobacteriaceae</taxon>
        <taxon>Olivibacter</taxon>
    </lineage>
</organism>